<protein>
    <recommendedName>
        <fullName evidence="2">Serine aminopeptidase S33 domain-containing protein</fullName>
    </recommendedName>
</protein>
<organism evidence="3 4">
    <name type="scientific">Staphylococcus piscifermentans</name>
    <dbReference type="NCBI Taxonomy" id="70258"/>
    <lineage>
        <taxon>Bacteria</taxon>
        <taxon>Bacillati</taxon>
        <taxon>Bacillota</taxon>
        <taxon>Bacilli</taxon>
        <taxon>Bacillales</taxon>
        <taxon>Staphylococcaceae</taxon>
        <taxon>Staphylococcus</taxon>
    </lineage>
</organism>
<sequence length="256" mass="28913">MSDINYISSFDSTNLYAKISLGESPIANLIVVHGLTEELDDYDEVTAFFNEYDFNVIRYDQRSHSNTSGIKELHERIDILVEDLKAVVDYVKKQLTGEVFILGHGVGGSIAAMFGIKHPDEVLGFVSCGGLSPTGQPLLRDDAGDESSNEEEDKGMESVQKQRMIQNFRQRLHEINIDYKQFTDCVLIMHGGDDKVVSSDDAIQFYKEADTTHKSLRIYDGLNHELLNVTSYRGMLLSDIVNWLEFELSCVEQDNE</sequence>
<dbReference type="InterPro" id="IPR051044">
    <property type="entry name" value="MAG_DAG_Lipase"/>
</dbReference>
<dbReference type="InterPro" id="IPR029058">
    <property type="entry name" value="AB_hydrolase_fold"/>
</dbReference>
<dbReference type="SUPFAM" id="SSF53474">
    <property type="entry name" value="alpha/beta-Hydrolases"/>
    <property type="match status" value="1"/>
</dbReference>
<evidence type="ECO:0000256" key="1">
    <source>
        <dbReference type="SAM" id="MobiDB-lite"/>
    </source>
</evidence>
<evidence type="ECO:0000313" key="4">
    <source>
        <dbReference type="Proteomes" id="UP000321736"/>
    </source>
</evidence>
<accession>A0A239TLN2</accession>
<dbReference type="Proteomes" id="UP000321736">
    <property type="component" value="Unassembled WGS sequence"/>
</dbReference>
<evidence type="ECO:0000313" key="3">
    <source>
        <dbReference type="EMBL" id="GEP84815.1"/>
    </source>
</evidence>
<proteinExistence type="predicted"/>
<dbReference type="Pfam" id="PF12146">
    <property type="entry name" value="Hydrolase_4"/>
    <property type="match status" value="2"/>
</dbReference>
<feature type="domain" description="Serine aminopeptidase S33" evidence="2">
    <location>
        <begin position="24"/>
        <end position="130"/>
    </location>
</feature>
<dbReference type="Gene3D" id="3.40.50.1820">
    <property type="entry name" value="alpha/beta hydrolase"/>
    <property type="match status" value="1"/>
</dbReference>
<dbReference type="OrthoDB" id="9806902at2"/>
<reference evidence="3 4" key="1">
    <citation type="submission" date="2019-07" db="EMBL/GenBank/DDBJ databases">
        <title>Whole genome shotgun sequence of Staphylococcus piscifermentans NBRC 109625.</title>
        <authorList>
            <person name="Hosoyama A."/>
            <person name="Uohara A."/>
            <person name="Ohji S."/>
            <person name="Ichikawa N."/>
        </authorList>
    </citation>
    <scope>NUCLEOTIDE SEQUENCE [LARGE SCALE GENOMIC DNA]</scope>
    <source>
        <strain evidence="3 4">NBRC 109625</strain>
    </source>
</reference>
<dbReference type="InterPro" id="IPR022742">
    <property type="entry name" value="Hydrolase_4"/>
</dbReference>
<gene>
    <name evidence="3" type="ORF">SPI02_14000</name>
</gene>
<dbReference type="AlphaFoldDB" id="A0A239TLN2"/>
<comment type="caution">
    <text evidence="3">The sequence shown here is derived from an EMBL/GenBank/DDBJ whole genome shotgun (WGS) entry which is preliminary data.</text>
</comment>
<evidence type="ECO:0000259" key="2">
    <source>
        <dbReference type="Pfam" id="PF12146"/>
    </source>
</evidence>
<dbReference type="EMBL" id="BKAR01000015">
    <property type="protein sequence ID" value="GEP84815.1"/>
    <property type="molecule type" value="Genomic_DNA"/>
</dbReference>
<dbReference type="PANTHER" id="PTHR11614">
    <property type="entry name" value="PHOSPHOLIPASE-RELATED"/>
    <property type="match status" value="1"/>
</dbReference>
<feature type="compositionally biased region" description="Acidic residues" evidence="1">
    <location>
        <begin position="143"/>
        <end position="154"/>
    </location>
</feature>
<dbReference type="RefSeq" id="WP_095103524.1">
    <property type="nucleotide sequence ID" value="NZ_BKAR01000015.1"/>
</dbReference>
<feature type="region of interest" description="Disordered" evidence="1">
    <location>
        <begin position="136"/>
        <end position="160"/>
    </location>
</feature>
<feature type="domain" description="Serine aminopeptidase S33" evidence="2">
    <location>
        <begin position="152"/>
        <end position="228"/>
    </location>
</feature>
<keyword evidence="4" id="KW-1185">Reference proteome</keyword>
<name>A0A239TLN2_9STAP</name>